<dbReference type="RefSeq" id="WP_335417818.1">
    <property type="nucleotide sequence ID" value="NZ_JBALHR010000001.1"/>
</dbReference>
<feature type="signal peptide" evidence="1">
    <location>
        <begin position="1"/>
        <end position="18"/>
    </location>
</feature>
<gene>
    <name evidence="2" type="ORF">V6590_00340</name>
</gene>
<evidence type="ECO:0000313" key="3">
    <source>
        <dbReference type="Proteomes" id="UP001431963"/>
    </source>
</evidence>
<keyword evidence="1" id="KW-0732">Signal</keyword>
<sequence>MKKTVLAALALAALPGMAAAETVKWLCVQKNVANREWVMKEMVLIQETEFDVWLVFDGVTKHFTGGSVPADVKRDGQTVKLKWDVRTQGSRARRATVSYSATFKIDQGKIQISAAPRGYDNSTNIGGTCSKLK</sequence>
<dbReference type="Proteomes" id="UP001431963">
    <property type="component" value="Unassembled WGS sequence"/>
</dbReference>
<feature type="chain" id="PRO_5046237678" evidence="1">
    <location>
        <begin position="19"/>
        <end position="133"/>
    </location>
</feature>
<evidence type="ECO:0000256" key="1">
    <source>
        <dbReference type="SAM" id="SignalP"/>
    </source>
</evidence>
<dbReference type="EMBL" id="JBALHR010000001">
    <property type="protein sequence ID" value="MEH7826587.1"/>
    <property type="molecule type" value="Genomic_DNA"/>
</dbReference>
<keyword evidence="3" id="KW-1185">Reference proteome</keyword>
<reference evidence="2" key="1">
    <citation type="submission" date="2024-02" db="EMBL/GenBank/DDBJ databases">
        <title>Genome sequences of strain Gemmobacter sp. JM10B15.</title>
        <authorList>
            <person name="Zhang M."/>
        </authorList>
    </citation>
    <scope>NUCLEOTIDE SEQUENCE</scope>
    <source>
        <strain evidence="2">JM10B15</strain>
    </source>
</reference>
<comment type="caution">
    <text evidence="2">The sequence shown here is derived from an EMBL/GenBank/DDBJ whole genome shotgun (WGS) entry which is preliminary data.</text>
</comment>
<protein>
    <submittedName>
        <fullName evidence="2">Uncharacterized protein</fullName>
    </submittedName>
</protein>
<name>A0ABU8BPF4_9RHOB</name>
<evidence type="ECO:0000313" key="2">
    <source>
        <dbReference type="EMBL" id="MEH7826587.1"/>
    </source>
</evidence>
<proteinExistence type="predicted"/>
<accession>A0ABU8BPF4</accession>
<organism evidence="2 3">
    <name type="scientific">Gemmobacter denitrificans</name>
    <dbReference type="NCBI Taxonomy" id="3123040"/>
    <lineage>
        <taxon>Bacteria</taxon>
        <taxon>Pseudomonadati</taxon>
        <taxon>Pseudomonadota</taxon>
        <taxon>Alphaproteobacteria</taxon>
        <taxon>Rhodobacterales</taxon>
        <taxon>Paracoccaceae</taxon>
        <taxon>Gemmobacter</taxon>
    </lineage>
</organism>